<keyword evidence="3" id="KW-1185">Reference proteome</keyword>
<sequence length="364" mass="41851">MLRKKIKLNESWTKTLSTTENLNGCITNLSESLNSVNSMLQVLDTINKESLRQSQVTTYKTPYELVTERDISIARLDVSHTLLPKCKKLLAKVNGLLHELGQDELDLLNSLDRQNQLVNSLKQSTQTQPAPLDTRQRTSRREEIERKKQQLEYQVHVEEEKNQNVNLDIAKIKAKNVELRKDKVQSNREYEETREELIQELLRLEAEADLKMKQCEVKRLSNVKKSESDLKVLYKTHLDKIQNVLNQLGRIGSGSTTQCESQCIEYLEALKNENITVDDSKLKMAVEQVKGLCYLVFANHISGRTMGNVLGVMLLNDKVTVDELSKEFPWAEDERHNLTSILIILLHLRLIQQDGTQFIIETQG</sequence>
<evidence type="ECO:0008006" key="4">
    <source>
        <dbReference type="Google" id="ProtNLM"/>
    </source>
</evidence>
<evidence type="ECO:0000256" key="1">
    <source>
        <dbReference type="SAM" id="MobiDB-lite"/>
    </source>
</evidence>
<dbReference type="EMBL" id="BAABUK010000002">
    <property type="protein sequence ID" value="GAA5807104.1"/>
    <property type="molecule type" value="Genomic_DNA"/>
</dbReference>
<accession>A0ABP9YJS0</accession>
<feature type="region of interest" description="Disordered" evidence="1">
    <location>
        <begin position="120"/>
        <end position="145"/>
    </location>
</feature>
<dbReference type="Proteomes" id="UP001473302">
    <property type="component" value="Unassembled WGS sequence"/>
</dbReference>
<comment type="caution">
    <text evidence="2">The sequence shown here is derived from an EMBL/GenBank/DDBJ whole genome shotgun (WGS) entry which is preliminary data.</text>
</comment>
<reference evidence="2 3" key="1">
    <citation type="submission" date="2024-04" db="EMBL/GenBank/DDBJ databases">
        <title>genome sequences of Mucor flavus KT1a and Helicostylum pulchrum KT1b strains isolated from the surface of a dry-aged beef.</title>
        <authorList>
            <person name="Toyotome T."/>
            <person name="Hosono M."/>
            <person name="Torimaru M."/>
            <person name="Fukuda K."/>
            <person name="Mikami N."/>
        </authorList>
    </citation>
    <scope>NUCLEOTIDE SEQUENCE [LARGE SCALE GENOMIC DNA]</scope>
    <source>
        <strain evidence="2 3">KT1a</strain>
    </source>
</reference>
<organism evidence="2 3">
    <name type="scientific">Mucor flavus</name>
    <dbReference type="NCBI Taxonomy" id="439312"/>
    <lineage>
        <taxon>Eukaryota</taxon>
        <taxon>Fungi</taxon>
        <taxon>Fungi incertae sedis</taxon>
        <taxon>Mucoromycota</taxon>
        <taxon>Mucoromycotina</taxon>
        <taxon>Mucoromycetes</taxon>
        <taxon>Mucorales</taxon>
        <taxon>Mucorineae</taxon>
        <taxon>Mucoraceae</taxon>
        <taxon>Mucor</taxon>
    </lineage>
</organism>
<gene>
    <name evidence="2" type="ORF">MFLAVUS_000454</name>
</gene>
<dbReference type="Pfam" id="PF08287">
    <property type="entry name" value="DASH_Spc19"/>
    <property type="match status" value="1"/>
</dbReference>
<evidence type="ECO:0000313" key="2">
    <source>
        <dbReference type="EMBL" id="GAA5807104.1"/>
    </source>
</evidence>
<evidence type="ECO:0000313" key="3">
    <source>
        <dbReference type="Proteomes" id="UP001473302"/>
    </source>
</evidence>
<feature type="compositionally biased region" description="Basic and acidic residues" evidence="1">
    <location>
        <begin position="134"/>
        <end position="145"/>
    </location>
</feature>
<proteinExistence type="predicted"/>
<protein>
    <recommendedName>
        <fullName evidence="4">DASH complex subunit SPC19</fullName>
    </recommendedName>
</protein>
<name>A0ABP9YJS0_9FUNG</name>
<dbReference type="InterPro" id="IPR013251">
    <property type="entry name" value="DASH_Spc19"/>
</dbReference>
<feature type="compositionally biased region" description="Polar residues" evidence="1">
    <location>
        <begin position="120"/>
        <end position="129"/>
    </location>
</feature>